<evidence type="ECO:0000256" key="4">
    <source>
        <dbReference type="ARBA" id="ARBA00023136"/>
    </source>
</evidence>
<dbReference type="InterPro" id="IPR036734">
    <property type="entry name" value="Neur_chan_lig-bd_sf"/>
</dbReference>
<evidence type="ECO:0000256" key="1">
    <source>
        <dbReference type="ARBA" id="ARBA00004141"/>
    </source>
</evidence>
<organism evidence="10 11">
    <name type="scientific">Plectus sambesii</name>
    <dbReference type="NCBI Taxonomy" id="2011161"/>
    <lineage>
        <taxon>Eukaryota</taxon>
        <taxon>Metazoa</taxon>
        <taxon>Ecdysozoa</taxon>
        <taxon>Nematoda</taxon>
        <taxon>Chromadorea</taxon>
        <taxon>Plectida</taxon>
        <taxon>Plectina</taxon>
        <taxon>Plectoidea</taxon>
        <taxon>Plectidae</taxon>
        <taxon>Plectus</taxon>
    </lineage>
</organism>
<dbReference type="GO" id="GO:0004888">
    <property type="term" value="F:transmembrane signaling receptor activity"/>
    <property type="evidence" value="ECO:0007669"/>
    <property type="project" value="InterPro"/>
</dbReference>
<dbReference type="InterPro" id="IPR006202">
    <property type="entry name" value="Neur_chan_lig-bd"/>
</dbReference>
<keyword evidence="7" id="KW-0732">Signal</keyword>
<feature type="domain" description="Neurotransmitter-gated ion-channel ligand-binding" evidence="8">
    <location>
        <begin position="23"/>
        <end position="242"/>
    </location>
</feature>
<dbReference type="InterPro" id="IPR036719">
    <property type="entry name" value="Neuro-gated_channel_TM_sf"/>
</dbReference>
<evidence type="ECO:0000256" key="2">
    <source>
        <dbReference type="ARBA" id="ARBA00022692"/>
    </source>
</evidence>
<evidence type="ECO:0000256" key="6">
    <source>
        <dbReference type="SAM" id="Phobius"/>
    </source>
</evidence>
<feature type="coiled-coil region" evidence="5">
    <location>
        <begin position="414"/>
        <end position="441"/>
    </location>
</feature>
<dbReference type="InterPro" id="IPR006201">
    <property type="entry name" value="Neur_channel"/>
</dbReference>
<evidence type="ECO:0000256" key="5">
    <source>
        <dbReference type="SAM" id="Coils"/>
    </source>
</evidence>
<dbReference type="InterPro" id="IPR006029">
    <property type="entry name" value="Neurotrans-gated_channel_TM"/>
</dbReference>
<evidence type="ECO:0000256" key="7">
    <source>
        <dbReference type="SAM" id="SignalP"/>
    </source>
</evidence>
<feature type="transmembrane region" description="Helical" evidence="6">
    <location>
        <begin position="317"/>
        <end position="333"/>
    </location>
</feature>
<dbReference type="Proteomes" id="UP000887566">
    <property type="component" value="Unplaced"/>
</dbReference>
<feature type="transmembrane region" description="Helical" evidence="6">
    <location>
        <begin position="245"/>
        <end position="267"/>
    </location>
</feature>
<keyword evidence="3 6" id="KW-1133">Transmembrane helix</keyword>
<dbReference type="Pfam" id="PF02932">
    <property type="entry name" value="Neur_chan_memb"/>
    <property type="match status" value="1"/>
</dbReference>
<accession>A0A914UYC2</accession>
<keyword evidence="4 6" id="KW-0472">Membrane</keyword>
<evidence type="ECO:0000256" key="3">
    <source>
        <dbReference type="ARBA" id="ARBA00022989"/>
    </source>
</evidence>
<dbReference type="CDD" id="cd18989">
    <property type="entry name" value="LGIC_ECD_cation"/>
    <property type="match status" value="1"/>
</dbReference>
<evidence type="ECO:0000259" key="9">
    <source>
        <dbReference type="Pfam" id="PF02932"/>
    </source>
</evidence>
<dbReference type="Gene3D" id="1.20.58.390">
    <property type="entry name" value="Neurotransmitter-gated ion-channel transmembrane domain"/>
    <property type="match status" value="1"/>
</dbReference>
<feature type="transmembrane region" description="Helical" evidence="6">
    <location>
        <begin position="279"/>
        <end position="297"/>
    </location>
</feature>
<keyword evidence="10" id="KW-1185">Reference proteome</keyword>
<dbReference type="SUPFAM" id="SSF90112">
    <property type="entry name" value="Neurotransmitter-gated ion-channel transmembrane pore"/>
    <property type="match status" value="1"/>
</dbReference>
<reference evidence="11" key="1">
    <citation type="submission" date="2022-11" db="UniProtKB">
        <authorList>
            <consortium name="WormBaseParasite"/>
        </authorList>
    </citation>
    <scope>IDENTIFICATION</scope>
</reference>
<sequence length="476" mass="54872">MKLIRKVHLILLCFMLQAVSSSEQKVMDDIFQGYDQRIRPVKNKSSPLTVRVQPTILRLIEVNAQQEYIKLSLSIDQVSKAVFVIALADRQTWNDEFLTWNPAEYNGTNAIMVPKTALWLPDTTVVTTSFEAEEMIDQDKEVLMVQHDGTVSRSYPFVLSNYCPMKTDEFPFDKQECIIKITSWNYPANVVRYEPMYNETTYPQNNNSAWDILPITVEAVDFNVENAGQYRQIWYTLTIKRKSAYYVLVLVMPTLIITALSIAGIFAPINNIGDRQEKITLGLTTLLTLAVILSMVTGEMPRSDNLPVLGRFVLDEIIIIVICMAVSVVILFLHQRATTRPWPVPPWLEALLACDCTKLISRKEKTIVLPLQHSLHPSRNILYGEGPIRDFENKIDLADSEENSNYIGGLMTPLDEMIAKVKDYIQKNEKEKKVRAEEEKRKEHWMILFDHVDLLLFVGFQFIHIVLYFALYYRSY</sequence>
<keyword evidence="2 6" id="KW-0812">Transmembrane</keyword>
<comment type="subcellular location">
    <subcellularLocation>
        <location evidence="1">Membrane</location>
        <topology evidence="1">Multi-pass membrane protein</topology>
    </subcellularLocation>
</comment>
<dbReference type="AlphaFoldDB" id="A0A914UYC2"/>
<dbReference type="PRINTS" id="PR00252">
    <property type="entry name" value="NRIONCHANNEL"/>
</dbReference>
<feature type="domain" description="Neurotransmitter-gated ion-channel transmembrane" evidence="9">
    <location>
        <begin position="250"/>
        <end position="464"/>
    </location>
</feature>
<keyword evidence="5" id="KW-0175">Coiled coil</keyword>
<evidence type="ECO:0000313" key="10">
    <source>
        <dbReference type="Proteomes" id="UP000887566"/>
    </source>
</evidence>
<dbReference type="FunFam" id="2.70.170.10:FF:000027">
    <property type="entry name" value="Ligand-Gated ion Channel"/>
    <property type="match status" value="1"/>
</dbReference>
<dbReference type="Gene3D" id="2.70.170.10">
    <property type="entry name" value="Neurotransmitter-gated ion-channel ligand-binding domain"/>
    <property type="match status" value="1"/>
</dbReference>
<dbReference type="WBParaSite" id="PSAMB.scaffold1311size33126.g12292.t1">
    <property type="protein sequence ID" value="PSAMB.scaffold1311size33126.g12292.t1"/>
    <property type="gene ID" value="PSAMB.scaffold1311size33126.g12292"/>
</dbReference>
<dbReference type="GO" id="GO:0005230">
    <property type="term" value="F:extracellular ligand-gated monoatomic ion channel activity"/>
    <property type="evidence" value="ECO:0007669"/>
    <property type="project" value="InterPro"/>
</dbReference>
<evidence type="ECO:0000313" key="11">
    <source>
        <dbReference type="WBParaSite" id="PSAMB.scaffold1311size33126.g12292.t1"/>
    </source>
</evidence>
<dbReference type="InterPro" id="IPR038050">
    <property type="entry name" value="Neuro_actylchol_rec"/>
</dbReference>
<feature type="signal peptide" evidence="7">
    <location>
        <begin position="1"/>
        <end position="21"/>
    </location>
</feature>
<name>A0A914UYC2_9BILA</name>
<proteinExistence type="predicted"/>
<evidence type="ECO:0000259" key="8">
    <source>
        <dbReference type="Pfam" id="PF02931"/>
    </source>
</evidence>
<dbReference type="Pfam" id="PF02931">
    <property type="entry name" value="Neur_chan_LBD"/>
    <property type="match status" value="1"/>
</dbReference>
<dbReference type="PANTHER" id="PTHR18945">
    <property type="entry name" value="NEUROTRANSMITTER GATED ION CHANNEL"/>
    <property type="match status" value="1"/>
</dbReference>
<feature type="transmembrane region" description="Helical" evidence="6">
    <location>
        <begin position="454"/>
        <end position="473"/>
    </location>
</feature>
<dbReference type="SUPFAM" id="SSF63712">
    <property type="entry name" value="Nicotinic receptor ligand binding domain-like"/>
    <property type="match status" value="1"/>
</dbReference>
<feature type="chain" id="PRO_5037874520" evidence="7">
    <location>
        <begin position="22"/>
        <end position="476"/>
    </location>
</feature>
<protein>
    <submittedName>
        <fullName evidence="11">Uncharacterized protein</fullName>
    </submittedName>
</protein>
<dbReference type="GO" id="GO:0016020">
    <property type="term" value="C:membrane"/>
    <property type="evidence" value="ECO:0007669"/>
    <property type="project" value="UniProtKB-SubCell"/>
</dbReference>